<dbReference type="GeneID" id="30200674"/>
<keyword evidence="1" id="KW-1133">Transmembrane helix</keyword>
<dbReference type="PANTHER" id="PTHR39476">
    <property type="entry name" value="NADH:UBIQUINONE OXIDOREDUCTASE 6.6KD SUBUNIT"/>
    <property type="match status" value="1"/>
</dbReference>
<dbReference type="RefSeq" id="XP_019039384.1">
    <property type="nucleotide sequence ID" value="XM_019183428.1"/>
</dbReference>
<evidence type="ECO:0000313" key="2">
    <source>
        <dbReference type="EMBL" id="ODQ60177.1"/>
    </source>
</evidence>
<dbReference type="AlphaFoldDB" id="A0A1E3P5R4"/>
<proteinExistence type="predicted"/>
<sequence>MGGHGHGPGPLKIDNAFEQYNKFYGTAQYRFKFTAKNIPSVLLLGLVVPVGLCYLGYQSQGWVERQPKRRTTQIHERDFKLE</sequence>
<evidence type="ECO:0000313" key="3">
    <source>
        <dbReference type="Proteomes" id="UP000094112"/>
    </source>
</evidence>
<evidence type="ECO:0000256" key="1">
    <source>
        <dbReference type="SAM" id="Phobius"/>
    </source>
</evidence>
<feature type="transmembrane region" description="Helical" evidence="1">
    <location>
        <begin position="38"/>
        <end position="57"/>
    </location>
</feature>
<keyword evidence="1" id="KW-0472">Membrane</keyword>
<keyword evidence="3" id="KW-1185">Reference proteome</keyword>
<organism evidence="2 3">
    <name type="scientific">Wickerhamomyces anomalus (strain ATCC 58044 / CBS 1984 / NCYC 433 / NRRL Y-366-8)</name>
    <name type="common">Yeast</name>
    <name type="synonym">Hansenula anomala</name>
    <dbReference type="NCBI Taxonomy" id="683960"/>
    <lineage>
        <taxon>Eukaryota</taxon>
        <taxon>Fungi</taxon>
        <taxon>Dikarya</taxon>
        <taxon>Ascomycota</taxon>
        <taxon>Saccharomycotina</taxon>
        <taxon>Saccharomycetes</taxon>
        <taxon>Phaffomycetales</taxon>
        <taxon>Wickerhamomycetaceae</taxon>
        <taxon>Wickerhamomyces</taxon>
    </lineage>
</organism>
<dbReference type="EMBL" id="KV454210">
    <property type="protein sequence ID" value="ODQ60177.1"/>
    <property type="molecule type" value="Genomic_DNA"/>
</dbReference>
<keyword evidence="1" id="KW-0812">Transmembrane</keyword>
<name>A0A1E3P5R4_WICAA</name>
<dbReference type="Proteomes" id="UP000094112">
    <property type="component" value="Unassembled WGS sequence"/>
</dbReference>
<reference evidence="2 3" key="1">
    <citation type="journal article" date="2016" name="Proc. Natl. Acad. Sci. U.S.A.">
        <title>Comparative genomics of biotechnologically important yeasts.</title>
        <authorList>
            <person name="Riley R."/>
            <person name="Haridas S."/>
            <person name="Wolfe K.H."/>
            <person name="Lopes M.R."/>
            <person name="Hittinger C.T."/>
            <person name="Goeker M."/>
            <person name="Salamov A.A."/>
            <person name="Wisecaver J.H."/>
            <person name="Long T.M."/>
            <person name="Calvey C.H."/>
            <person name="Aerts A.L."/>
            <person name="Barry K.W."/>
            <person name="Choi C."/>
            <person name="Clum A."/>
            <person name="Coughlan A.Y."/>
            <person name="Deshpande S."/>
            <person name="Douglass A.P."/>
            <person name="Hanson S.J."/>
            <person name="Klenk H.-P."/>
            <person name="LaButti K.M."/>
            <person name="Lapidus A."/>
            <person name="Lindquist E.A."/>
            <person name="Lipzen A.M."/>
            <person name="Meier-Kolthoff J.P."/>
            <person name="Ohm R.A."/>
            <person name="Otillar R.P."/>
            <person name="Pangilinan J.L."/>
            <person name="Peng Y."/>
            <person name="Rokas A."/>
            <person name="Rosa C.A."/>
            <person name="Scheuner C."/>
            <person name="Sibirny A.A."/>
            <person name="Slot J.C."/>
            <person name="Stielow J.B."/>
            <person name="Sun H."/>
            <person name="Kurtzman C.P."/>
            <person name="Blackwell M."/>
            <person name="Grigoriev I.V."/>
            <person name="Jeffries T.W."/>
        </authorList>
    </citation>
    <scope>NUCLEOTIDE SEQUENCE [LARGE SCALE GENOMIC DNA]</scope>
    <source>
        <strain evidence="3">ATCC 58044 / CBS 1984 / NCYC 433 / NRRL Y-366-8</strain>
    </source>
</reference>
<evidence type="ECO:0008006" key="4">
    <source>
        <dbReference type="Google" id="ProtNLM"/>
    </source>
</evidence>
<protein>
    <recommendedName>
        <fullName evidence="4">NADH-ubiquinone oxidoreductase B15 subunit</fullName>
    </recommendedName>
</protein>
<gene>
    <name evidence="2" type="ORF">WICANDRAFT_62741</name>
</gene>
<dbReference type="PANTHER" id="PTHR39476:SF1">
    <property type="entry name" value="NADH DEHYDROGENASE [UBIQUINONE] 1 BETA SUBCOMPLEX SUBUNIT 4"/>
    <property type="match status" value="1"/>
</dbReference>
<accession>A0A1E3P5R4</accession>